<organism evidence="1 2">
    <name type="scientific">Pedobacter xixiisoli</name>
    <dbReference type="NCBI Taxonomy" id="1476464"/>
    <lineage>
        <taxon>Bacteria</taxon>
        <taxon>Pseudomonadati</taxon>
        <taxon>Bacteroidota</taxon>
        <taxon>Sphingobacteriia</taxon>
        <taxon>Sphingobacteriales</taxon>
        <taxon>Sphingobacteriaceae</taxon>
        <taxon>Pedobacter</taxon>
    </lineage>
</organism>
<accession>A0A286AAU6</accession>
<dbReference type="AlphaFoldDB" id="A0A286AAU6"/>
<evidence type="ECO:0000313" key="1">
    <source>
        <dbReference type="EMBL" id="SOD19002.1"/>
    </source>
</evidence>
<keyword evidence="2" id="KW-1185">Reference proteome</keyword>
<reference evidence="2" key="1">
    <citation type="submission" date="2017-09" db="EMBL/GenBank/DDBJ databases">
        <authorList>
            <person name="Varghese N."/>
            <person name="Submissions S."/>
        </authorList>
    </citation>
    <scope>NUCLEOTIDE SEQUENCE [LARGE SCALE GENOMIC DNA]</scope>
    <source>
        <strain evidence="2">CGMCC 1.12803</strain>
    </source>
</reference>
<protein>
    <submittedName>
        <fullName evidence="1">Uncharacterized protein</fullName>
    </submittedName>
</protein>
<proteinExistence type="predicted"/>
<evidence type="ECO:0000313" key="2">
    <source>
        <dbReference type="Proteomes" id="UP000219281"/>
    </source>
</evidence>
<gene>
    <name evidence="1" type="ORF">SAMN06297358_3296</name>
</gene>
<sequence length="41" mass="4308">MGDGYVKITHGNTATLENTLLLYICRRPAGTELATGSAAVK</sequence>
<name>A0A286AAU6_9SPHI</name>
<dbReference type="EMBL" id="OCMT01000003">
    <property type="protein sequence ID" value="SOD19002.1"/>
    <property type="molecule type" value="Genomic_DNA"/>
</dbReference>
<dbReference type="Proteomes" id="UP000219281">
    <property type="component" value="Unassembled WGS sequence"/>
</dbReference>